<keyword evidence="2" id="KW-0805">Transcription regulation</keyword>
<gene>
    <name evidence="6" type="ORF">MUK42_27292</name>
</gene>
<evidence type="ECO:0000256" key="2">
    <source>
        <dbReference type="ARBA" id="ARBA00023015"/>
    </source>
</evidence>
<dbReference type="AlphaFoldDB" id="A0A9E7EAF3"/>
<name>A0A9E7EAF3_9LILI</name>
<dbReference type="GO" id="GO:0005634">
    <property type="term" value="C:nucleus"/>
    <property type="evidence" value="ECO:0007669"/>
    <property type="project" value="UniProtKB-SubCell"/>
</dbReference>
<dbReference type="GO" id="GO:0003677">
    <property type="term" value="F:DNA binding"/>
    <property type="evidence" value="ECO:0007669"/>
    <property type="project" value="UniProtKB-KW"/>
</dbReference>
<evidence type="ECO:0000313" key="6">
    <source>
        <dbReference type="EMBL" id="URD73311.1"/>
    </source>
</evidence>
<keyword evidence="7" id="KW-1185">Reference proteome</keyword>
<dbReference type="InterPro" id="IPR015300">
    <property type="entry name" value="DNA-bd_pseudobarrel_sf"/>
</dbReference>
<protein>
    <submittedName>
        <fullName evidence="6">B3 domain-containing protein</fullName>
    </submittedName>
</protein>
<evidence type="ECO:0000256" key="1">
    <source>
        <dbReference type="ARBA" id="ARBA00004123"/>
    </source>
</evidence>
<dbReference type="PANTHER" id="PTHR31391:SF155">
    <property type="entry name" value="B3 DOMAIN-CONTAINING PROTEIN OS11G0197600"/>
    <property type="match status" value="1"/>
</dbReference>
<organism evidence="6 7">
    <name type="scientific">Musa troglodytarum</name>
    <name type="common">fe'i banana</name>
    <dbReference type="NCBI Taxonomy" id="320322"/>
    <lineage>
        <taxon>Eukaryota</taxon>
        <taxon>Viridiplantae</taxon>
        <taxon>Streptophyta</taxon>
        <taxon>Embryophyta</taxon>
        <taxon>Tracheophyta</taxon>
        <taxon>Spermatophyta</taxon>
        <taxon>Magnoliopsida</taxon>
        <taxon>Liliopsida</taxon>
        <taxon>Zingiberales</taxon>
        <taxon>Musaceae</taxon>
        <taxon>Musa</taxon>
    </lineage>
</organism>
<dbReference type="InterPro" id="IPR003340">
    <property type="entry name" value="B3_DNA-bd"/>
</dbReference>
<dbReference type="CDD" id="cd10017">
    <property type="entry name" value="B3_DNA"/>
    <property type="match status" value="1"/>
</dbReference>
<dbReference type="SUPFAM" id="SSF101936">
    <property type="entry name" value="DNA-binding pseudobarrel domain"/>
    <property type="match status" value="2"/>
</dbReference>
<reference evidence="6" key="1">
    <citation type="submission" date="2022-05" db="EMBL/GenBank/DDBJ databases">
        <title>The Musa troglodytarum L. genome provides insights into the mechanism of non-climacteric behaviour and enrichment of carotenoids.</title>
        <authorList>
            <person name="Wang J."/>
        </authorList>
    </citation>
    <scope>NUCLEOTIDE SEQUENCE</scope>
    <source>
        <tissue evidence="6">Leaf</tissue>
    </source>
</reference>
<evidence type="ECO:0000256" key="5">
    <source>
        <dbReference type="ARBA" id="ARBA00023242"/>
    </source>
</evidence>
<evidence type="ECO:0000313" key="7">
    <source>
        <dbReference type="Proteomes" id="UP001055439"/>
    </source>
</evidence>
<evidence type="ECO:0000256" key="4">
    <source>
        <dbReference type="ARBA" id="ARBA00023163"/>
    </source>
</evidence>
<dbReference type="OrthoDB" id="1666376at2759"/>
<sequence length="223" mass="24975">MDFNSSVDGREFVGDHAMQIGDFLVFRLDGCSSFSVLVFDATACEKEVAFLVSPCCRNVATINRLLSGKEAAVVDRPRLQDIDIVIHVNVDKKEVKDSKALVLSPVDVTVTEKRRKTRSINRLAVVAKVQRMPALILQRLPVTKEEAESALHKAKLFKSKNPIFHTVTYDSYVYTGIFMNVPSSFARLHPPKISHRITLWDENGKPWEVTYVYCSYRGGLGGG</sequence>
<dbReference type="PANTHER" id="PTHR31391">
    <property type="entry name" value="B3 DOMAIN-CONTAINING PROTEIN OS11G0197600-RELATED"/>
    <property type="match status" value="1"/>
</dbReference>
<dbReference type="Proteomes" id="UP001055439">
    <property type="component" value="Chromosome 1"/>
</dbReference>
<proteinExistence type="predicted"/>
<keyword evidence="4" id="KW-0804">Transcription</keyword>
<dbReference type="EMBL" id="CP097502">
    <property type="protein sequence ID" value="URD73311.1"/>
    <property type="molecule type" value="Genomic_DNA"/>
</dbReference>
<dbReference type="Gene3D" id="2.40.330.10">
    <property type="entry name" value="DNA-binding pseudobarrel domain"/>
    <property type="match status" value="2"/>
</dbReference>
<keyword evidence="5" id="KW-0539">Nucleus</keyword>
<keyword evidence="3" id="KW-0238">DNA-binding</keyword>
<evidence type="ECO:0000256" key="3">
    <source>
        <dbReference type="ARBA" id="ARBA00023125"/>
    </source>
</evidence>
<accession>A0A9E7EAF3</accession>
<comment type="subcellular location">
    <subcellularLocation>
        <location evidence="1">Nucleus</location>
    </subcellularLocation>
</comment>
<dbReference type="InterPro" id="IPR044837">
    <property type="entry name" value="REM16-like"/>
</dbReference>